<dbReference type="RefSeq" id="WP_129237411.1">
    <property type="nucleotide sequence ID" value="NZ_CP035464.1"/>
</dbReference>
<feature type="transmembrane region" description="Helical" evidence="2">
    <location>
        <begin position="58"/>
        <end position="82"/>
    </location>
</feature>
<keyword evidence="2" id="KW-1133">Transmembrane helix</keyword>
<sequence length="366" mass="38151">MNVKRIWVFDPANNTDHEAGGLRGEPITPPEWAENREPGWASPDPEGSGPQKPRRVRAWMIAVAVLAVVAVVLAGLGVWQAVRVRGAVASCESMTAQAQTAYEKLLKLIQSDELKDADAITADQVEDPDTVTGLAAAVDKTGETVSIGVCGVDWYDLHPYRIVEKPTRGKEQFESKYQTLRKAMDAVLASREAKTLADAKDALKAKVDQGASLLKDSDGKVQDNAVRDALSKAIDQARKLLDAGDDAKAMDDAAAALDQATGAVNDSVKAKSDADAKAAAEAAAAQAAQQAQQSYTPSYTGGYTGGYSGGYTPSYSGGSSSGGSTSSGGSIFDRLPSAIGGTGDAPCTYPECCVPVCIDGECQPCS</sequence>
<accession>A0A4P6DYM6</accession>
<dbReference type="AlphaFoldDB" id="A0A4P6DYM6"/>
<reference evidence="3 4" key="1">
    <citation type="submission" date="2019-01" db="EMBL/GenBank/DDBJ databases">
        <title>Complete genome sequence of Bifidobacterium gallinarum CACC 514.</title>
        <authorList>
            <person name="Jung M."/>
        </authorList>
    </citation>
    <scope>NUCLEOTIDE SEQUENCE [LARGE SCALE GENOMIC DNA]</scope>
    <source>
        <strain evidence="3 4">CACC 514</strain>
    </source>
</reference>
<dbReference type="KEGG" id="bgx:ESN35_05915"/>
<proteinExistence type="predicted"/>
<keyword evidence="2" id="KW-0812">Transmembrane</keyword>
<evidence type="ECO:0000313" key="4">
    <source>
        <dbReference type="Proteomes" id="UP000293589"/>
    </source>
</evidence>
<evidence type="ECO:0000256" key="2">
    <source>
        <dbReference type="SAM" id="Phobius"/>
    </source>
</evidence>
<evidence type="ECO:0000313" key="3">
    <source>
        <dbReference type="EMBL" id="QAY32988.1"/>
    </source>
</evidence>
<gene>
    <name evidence="3" type="ORF">ESN35_05915</name>
</gene>
<evidence type="ECO:0008006" key="5">
    <source>
        <dbReference type="Google" id="ProtNLM"/>
    </source>
</evidence>
<organism evidence="3 4">
    <name type="scientific">Bifidobacterium pullorum subsp. gallinarum</name>
    <dbReference type="NCBI Taxonomy" id="78344"/>
    <lineage>
        <taxon>Bacteria</taxon>
        <taxon>Bacillati</taxon>
        <taxon>Actinomycetota</taxon>
        <taxon>Actinomycetes</taxon>
        <taxon>Bifidobacteriales</taxon>
        <taxon>Bifidobacteriaceae</taxon>
        <taxon>Bifidobacterium</taxon>
    </lineage>
</organism>
<dbReference type="Proteomes" id="UP000293589">
    <property type="component" value="Chromosome"/>
</dbReference>
<name>A0A4P6DYM6_9BIFI</name>
<dbReference type="EMBL" id="CP035464">
    <property type="protein sequence ID" value="QAY32988.1"/>
    <property type="molecule type" value="Genomic_DNA"/>
</dbReference>
<protein>
    <recommendedName>
        <fullName evidence="5">Colicin transporter</fullName>
    </recommendedName>
</protein>
<evidence type="ECO:0000256" key="1">
    <source>
        <dbReference type="SAM" id="MobiDB-lite"/>
    </source>
</evidence>
<feature type="region of interest" description="Disordered" evidence="1">
    <location>
        <begin position="15"/>
        <end position="52"/>
    </location>
</feature>
<keyword evidence="2" id="KW-0472">Membrane</keyword>